<organism evidence="2 3">
    <name type="scientific">Polycladomyces abyssicola</name>
    <dbReference type="NCBI Taxonomy" id="1125966"/>
    <lineage>
        <taxon>Bacteria</taxon>
        <taxon>Bacillati</taxon>
        <taxon>Bacillota</taxon>
        <taxon>Bacilli</taxon>
        <taxon>Bacillales</taxon>
        <taxon>Thermoactinomycetaceae</taxon>
        <taxon>Polycladomyces</taxon>
    </lineage>
</organism>
<dbReference type="KEGG" id="pabs:JIR001_15150"/>
<protein>
    <submittedName>
        <fullName evidence="2">Uncharacterized protein</fullName>
    </submittedName>
</protein>
<reference evidence="2" key="1">
    <citation type="journal article" date="2013" name="Int. J. Syst. Evol. Microbiol.">
        <title>Polycladomyces abyssicola gen. nov., sp. nov., a thermophilic filamentous bacterium isolated from hemipelagic sediment.</title>
        <authorList>
            <person name="Tsubouchi T."/>
            <person name="Shimane Y."/>
            <person name="Mori K."/>
            <person name="Usui K."/>
            <person name="Hiraki T."/>
            <person name="Tame A."/>
            <person name="Uematsu K."/>
            <person name="Maruyama T."/>
            <person name="Hatada Y."/>
        </authorList>
    </citation>
    <scope>NUCLEOTIDE SEQUENCE</scope>
    <source>
        <strain evidence="2">JIR-001</strain>
    </source>
</reference>
<sequence>MAGEGREARGATLIRRKFALAASVGLPKGDPGITAPPFRPTACSRVQPDSSRVLHGNGPPVRSNHRLSEGSVLPLGSILAVNTGFKLIGKFGIYFTMDT</sequence>
<keyword evidence="3" id="KW-1185">Reference proteome</keyword>
<dbReference type="Proteomes" id="UP000677436">
    <property type="component" value="Chromosome"/>
</dbReference>
<accession>A0A8D5UEB4</accession>
<evidence type="ECO:0000313" key="2">
    <source>
        <dbReference type="EMBL" id="BCU81732.1"/>
    </source>
</evidence>
<dbReference type="AlphaFoldDB" id="A0A8D5UEB4"/>
<evidence type="ECO:0000313" key="3">
    <source>
        <dbReference type="Proteomes" id="UP000677436"/>
    </source>
</evidence>
<proteinExistence type="predicted"/>
<feature type="region of interest" description="Disordered" evidence="1">
    <location>
        <begin position="44"/>
        <end position="65"/>
    </location>
</feature>
<dbReference type="EMBL" id="AP024601">
    <property type="protein sequence ID" value="BCU81732.1"/>
    <property type="molecule type" value="Genomic_DNA"/>
</dbReference>
<gene>
    <name evidence="2" type="ORF">JIR001_15150</name>
</gene>
<reference evidence="2" key="2">
    <citation type="journal article" date="2021" name="Microbiol. Resour. Announc.">
        <title>Complete Genome Sequence of Polycladomyces abyssicola JIR-001T, Isolated from Hemipelagic Sediment in Deep Seawater.</title>
        <authorList>
            <person name="Tsubouchi T."/>
            <person name="Kaneko Y."/>
        </authorList>
    </citation>
    <scope>NUCLEOTIDE SEQUENCE</scope>
    <source>
        <strain evidence="2">JIR-001</strain>
    </source>
</reference>
<evidence type="ECO:0000256" key="1">
    <source>
        <dbReference type="SAM" id="MobiDB-lite"/>
    </source>
</evidence>
<name>A0A8D5UEB4_9BACL</name>